<reference evidence="1" key="1">
    <citation type="journal article" date="2020" name="bioRxiv">
        <title>Whole genome comparisons of ergot fungi reveals the divergence and evolution of species within the genus Claviceps are the result of varying mechanisms driving genome evolution and host range expansion.</title>
        <authorList>
            <person name="Wyka S.A."/>
            <person name="Mondo S.J."/>
            <person name="Liu M."/>
            <person name="Dettman J."/>
            <person name="Nalam V."/>
            <person name="Broders K.D."/>
        </authorList>
    </citation>
    <scope>NUCLEOTIDE SEQUENCE</scope>
    <source>
        <strain evidence="1">CCC 602</strain>
    </source>
</reference>
<dbReference type="Proteomes" id="UP000748025">
    <property type="component" value="Unassembled WGS sequence"/>
</dbReference>
<gene>
    <name evidence="1" type="ORF">E4U43_004892</name>
</gene>
<keyword evidence="2" id="KW-1185">Reference proteome</keyword>
<accession>A0A9P7STN8</accession>
<sequence length="75" mass="8208">MTPAGLPGLHGTFEDGLRWISETPHIYDLPHCVLLLGLTIGNFSRTNVGARLPGQYCQPSTPRGIQGPELYLHEP</sequence>
<dbReference type="AlphaFoldDB" id="A0A9P7STN8"/>
<comment type="caution">
    <text evidence="1">The sequence shown here is derived from an EMBL/GenBank/DDBJ whole genome shotgun (WGS) entry which is preliminary data.</text>
</comment>
<proteinExistence type="predicted"/>
<name>A0A9P7STN8_9HYPO</name>
<evidence type="ECO:0000313" key="2">
    <source>
        <dbReference type="Proteomes" id="UP000748025"/>
    </source>
</evidence>
<dbReference type="EMBL" id="SRPW01003180">
    <property type="protein sequence ID" value="KAG5987947.1"/>
    <property type="molecule type" value="Genomic_DNA"/>
</dbReference>
<dbReference type="InterPro" id="IPR029063">
    <property type="entry name" value="SAM-dependent_MTases_sf"/>
</dbReference>
<dbReference type="OrthoDB" id="659at2759"/>
<dbReference type="Gene3D" id="3.40.50.150">
    <property type="entry name" value="Vaccinia Virus protein VP39"/>
    <property type="match status" value="1"/>
</dbReference>
<protein>
    <submittedName>
        <fullName evidence="1">Uncharacterized protein</fullName>
    </submittedName>
</protein>
<organism evidence="1 2">
    <name type="scientific">Claviceps pusilla</name>
    <dbReference type="NCBI Taxonomy" id="123648"/>
    <lineage>
        <taxon>Eukaryota</taxon>
        <taxon>Fungi</taxon>
        <taxon>Dikarya</taxon>
        <taxon>Ascomycota</taxon>
        <taxon>Pezizomycotina</taxon>
        <taxon>Sordariomycetes</taxon>
        <taxon>Hypocreomycetidae</taxon>
        <taxon>Hypocreales</taxon>
        <taxon>Clavicipitaceae</taxon>
        <taxon>Claviceps</taxon>
    </lineage>
</organism>
<evidence type="ECO:0000313" key="1">
    <source>
        <dbReference type="EMBL" id="KAG5987947.1"/>
    </source>
</evidence>